<evidence type="ECO:0000313" key="2">
    <source>
        <dbReference type="EMBL" id="TDE02420.1"/>
    </source>
</evidence>
<dbReference type="InterPro" id="IPR011010">
    <property type="entry name" value="DNA_brk_join_enz"/>
</dbReference>
<evidence type="ECO:0008006" key="4">
    <source>
        <dbReference type="Google" id="ProtNLM"/>
    </source>
</evidence>
<dbReference type="Proteomes" id="UP000294739">
    <property type="component" value="Unassembled WGS sequence"/>
</dbReference>
<dbReference type="GO" id="GO:0006310">
    <property type="term" value="P:DNA recombination"/>
    <property type="evidence" value="ECO:0007669"/>
    <property type="project" value="UniProtKB-KW"/>
</dbReference>
<dbReference type="InParanoid" id="A0A4R5CSR2"/>
<dbReference type="GO" id="GO:0003677">
    <property type="term" value="F:DNA binding"/>
    <property type="evidence" value="ECO:0007669"/>
    <property type="project" value="InterPro"/>
</dbReference>
<protein>
    <recommendedName>
        <fullName evidence="4">Tyr recombinase domain-containing protein</fullName>
    </recommendedName>
</protein>
<organism evidence="2 3">
    <name type="scientific">Jiangella asiatica</name>
    <dbReference type="NCBI Taxonomy" id="2530372"/>
    <lineage>
        <taxon>Bacteria</taxon>
        <taxon>Bacillati</taxon>
        <taxon>Actinomycetota</taxon>
        <taxon>Actinomycetes</taxon>
        <taxon>Jiangellales</taxon>
        <taxon>Jiangellaceae</taxon>
        <taxon>Jiangella</taxon>
    </lineage>
</organism>
<accession>A0A4R5CSR2</accession>
<name>A0A4R5CSR2_9ACTN</name>
<dbReference type="RefSeq" id="WP_131898448.1">
    <property type="nucleotide sequence ID" value="NZ_SMKZ01000036.1"/>
</dbReference>
<keyword evidence="3" id="KW-1185">Reference proteome</keyword>
<comment type="caution">
    <text evidence="2">The sequence shown here is derived from an EMBL/GenBank/DDBJ whole genome shotgun (WGS) entry which is preliminary data.</text>
</comment>
<dbReference type="EMBL" id="SMKZ01000036">
    <property type="protein sequence ID" value="TDE02420.1"/>
    <property type="molecule type" value="Genomic_DNA"/>
</dbReference>
<dbReference type="Gene3D" id="1.10.443.10">
    <property type="entry name" value="Intergrase catalytic core"/>
    <property type="match status" value="1"/>
</dbReference>
<evidence type="ECO:0000256" key="1">
    <source>
        <dbReference type="ARBA" id="ARBA00023172"/>
    </source>
</evidence>
<gene>
    <name evidence="2" type="ORF">E1269_21740</name>
</gene>
<dbReference type="AlphaFoldDB" id="A0A4R5CSR2"/>
<proteinExistence type="predicted"/>
<dbReference type="OrthoDB" id="9785687at2"/>
<dbReference type="InterPro" id="IPR013762">
    <property type="entry name" value="Integrase-like_cat_sf"/>
</dbReference>
<reference evidence="2 3" key="1">
    <citation type="submission" date="2019-03" db="EMBL/GenBank/DDBJ databases">
        <title>Draft genome sequences of novel Actinobacteria.</title>
        <authorList>
            <person name="Sahin N."/>
            <person name="Ay H."/>
            <person name="Saygin H."/>
        </authorList>
    </citation>
    <scope>NUCLEOTIDE SEQUENCE [LARGE SCALE GENOMIC DNA]</scope>
    <source>
        <strain evidence="2 3">5K138</strain>
    </source>
</reference>
<keyword evidence="1" id="KW-0233">DNA recombination</keyword>
<dbReference type="SUPFAM" id="SSF56349">
    <property type="entry name" value="DNA breaking-rejoining enzymes"/>
    <property type="match status" value="1"/>
</dbReference>
<sequence>MWLSSGVPPKTVQAWLGHSSATLTLDTYALPAVE</sequence>
<evidence type="ECO:0000313" key="3">
    <source>
        <dbReference type="Proteomes" id="UP000294739"/>
    </source>
</evidence>
<dbReference type="GO" id="GO:0015074">
    <property type="term" value="P:DNA integration"/>
    <property type="evidence" value="ECO:0007669"/>
    <property type="project" value="InterPro"/>
</dbReference>